<keyword evidence="15" id="KW-1185">Reference proteome</keyword>
<dbReference type="EMBL" id="CM001402">
    <property type="protein sequence ID" value="EHO41294.1"/>
    <property type="molecule type" value="Genomic_DNA"/>
</dbReference>
<sequence length="603" mass="65783">MPDRPKFHIRSQKRWERLFRRWQIKGLRALYKLNAPTDLYLLVLAAVVGVLTGFGAYFLNIIVNGVHFFLFEHLGFAVFTDQTSNFLRILYPALGGLMVGIIAYKFSPEVKGHGIPSVMDAVANKGGYIRKRVTILTSINSGMTIGSGGSAGKEGPIVQIGAAIGSSIGQLFRVSQRRLKILVGCGAAGGLAAVFNAPVAGVLFAIEIILGDYRLGVFSPIVISSVISTTLSRALIGSSPVFMIPQYSLQSPAEYPLYLLMGLLGGILAVIFIKTLYGIEDFFEDNLTVPGWVKPAIGGLLTGIIAYKFPELYGFDDSATHTALMGYTEISIIAILIVAKILATSFTLGSGGTGGLFTPSLFIGAMFGALFGTVVNMLFPGVTAPPGAYALVGMGVLVSGTIHAPLTALLMIFEITGDYDIILPLMLGTVTSVIVARAIERESIYTMKISHFSHRTEAGKNLDILRSHRITSLITTDVPVVYEYTPFEEVLNLFMKTHYNTIPVLNKDQKVVGTISLREIRPVLFDRDIAPLLLAIDIMSENVFVLEQDSTLEEALQKMEIDDSELLPVVESTQTMRYLGMVAREDIWRRYSKESLLLTDSRE</sequence>
<feature type="transmembrane region" description="Helical" evidence="11">
    <location>
        <begin position="291"/>
        <end position="309"/>
    </location>
</feature>
<evidence type="ECO:0000256" key="2">
    <source>
        <dbReference type="ARBA" id="ARBA00022448"/>
    </source>
</evidence>
<accession>H1XRT4</accession>
<dbReference type="OrthoDB" id="9812438at2"/>
<evidence type="ECO:0000256" key="7">
    <source>
        <dbReference type="ARBA" id="ARBA00023173"/>
    </source>
</evidence>
<dbReference type="AlphaFoldDB" id="H1XRT4"/>
<dbReference type="PaxDb" id="880073-Calab_1676"/>
<feature type="transmembrane region" description="Helical" evidence="11">
    <location>
        <begin position="39"/>
        <end position="69"/>
    </location>
</feature>
<dbReference type="FunCoup" id="H1XRT4">
    <property type="interactions" value="70"/>
</dbReference>
<dbReference type="PANTHER" id="PTHR43427:SF6">
    <property type="entry name" value="CHLORIDE CHANNEL PROTEIN CLC-E"/>
    <property type="match status" value="1"/>
</dbReference>
<dbReference type="GO" id="GO:0034707">
    <property type="term" value="C:chloride channel complex"/>
    <property type="evidence" value="ECO:0007669"/>
    <property type="project" value="UniProtKB-KW"/>
</dbReference>
<dbReference type="InParanoid" id="H1XRT4"/>
<dbReference type="Gene3D" id="1.10.3080.10">
    <property type="entry name" value="Clc chloride channel"/>
    <property type="match status" value="1"/>
</dbReference>
<dbReference type="InterPro" id="IPR001807">
    <property type="entry name" value="ClC"/>
</dbReference>
<dbReference type="InterPro" id="IPR014743">
    <property type="entry name" value="Cl-channel_core"/>
</dbReference>
<keyword evidence="7" id="KW-0869">Chloride channel</keyword>
<dbReference type="SUPFAM" id="SSF54631">
    <property type="entry name" value="CBS-domain pair"/>
    <property type="match status" value="1"/>
</dbReference>
<keyword evidence="3 11" id="KW-0812">Transmembrane</keyword>
<feature type="transmembrane region" description="Helical" evidence="11">
    <location>
        <begin position="330"/>
        <end position="349"/>
    </location>
</feature>
<feature type="transmembrane region" description="Helical" evidence="11">
    <location>
        <begin position="181"/>
        <end position="209"/>
    </location>
</feature>
<dbReference type="HOGENOM" id="CLU_015263_5_1_0"/>
<feature type="domain" description="CBS" evidence="12">
    <location>
        <begin position="474"/>
        <end position="532"/>
    </location>
</feature>
<proteinExistence type="predicted"/>
<dbReference type="PROSITE" id="PS51371">
    <property type="entry name" value="CBS"/>
    <property type="match status" value="2"/>
</dbReference>
<evidence type="ECO:0000313" key="13">
    <source>
        <dbReference type="EMBL" id="APF17155.1"/>
    </source>
</evidence>
<dbReference type="CDD" id="cd00400">
    <property type="entry name" value="Voltage_gated_ClC"/>
    <property type="match status" value="1"/>
</dbReference>
<dbReference type="eggNOG" id="COG0038">
    <property type="taxonomic scope" value="Bacteria"/>
</dbReference>
<dbReference type="Pfam" id="PF00654">
    <property type="entry name" value="Voltage_CLC"/>
    <property type="match status" value="1"/>
</dbReference>
<evidence type="ECO:0000256" key="11">
    <source>
        <dbReference type="SAM" id="Phobius"/>
    </source>
</evidence>
<keyword evidence="9" id="KW-0407">Ion channel</keyword>
<feature type="transmembrane region" description="Helical" evidence="11">
    <location>
        <begin position="361"/>
        <end position="379"/>
    </location>
</feature>
<dbReference type="PANTHER" id="PTHR43427">
    <property type="entry name" value="CHLORIDE CHANNEL PROTEIN CLC-E"/>
    <property type="match status" value="1"/>
</dbReference>
<evidence type="ECO:0000256" key="5">
    <source>
        <dbReference type="ARBA" id="ARBA00023065"/>
    </source>
</evidence>
<reference evidence="14 15" key="1">
    <citation type="submission" date="2011-09" db="EMBL/GenBank/DDBJ databases">
        <title>The permanent draft genome of Caldithrix abyssi DSM 13497.</title>
        <authorList>
            <consortium name="US DOE Joint Genome Institute (JGI-PGF)"/>
            <person name="Lucas S."/>
            <person name="Han J."/>
            <person name="Lapidus A."/>
            <person name="Bruce D."/>
            <person name="Goodwin L."/>
            <person name="Pitluck S."/>
            <person name="Peters L."/>
            <person name="Kyrpides N."/>
            <person name="Mavromatis K."/>
            <person name="Ivanova N."/>
            <person name="Mikhailova N."/>
            <person name="Chertkov O."/>
            <person name="Detter J.C."/>
            <person name="Tapia R."/>
            <person name="Han C."/>
            <person name="Land M."/>
            <person name="Hauser L."/>
            <person name="Markowitz V."/>
            <person name="Cheng J.-F."/>
            <person name="Hugenholtz P."/>
            <person name="Woyke T."/>
            <person name="Wu D."/>
            <person name="Spring S."/>
            <person name="Brambilla E."/>
            <person name="Klenk H.-P."/>
            <person name="Eisen J.A."/>
        </authorList>
    </citation>
    <scope>NUCLEOTIDE SEQUENCE [LARGE SCALE GENOMIC DNA]</scope>
    <source>
        <strain evidence="14 15">DSM 13497</strain>
    </source>
</reference>
<reference evidence="13 16" key="2">
    <citation type="submission" date="2016-11" db="EMBL/GenBank/DDBJ databases">
        <title>Genomic analysis of Caldithrix abyssi and proposal of a novel bacterial phylum Caldithrichaeota.</title>
        <authorList>
            <person name="Kublanov I."/>
            <person name="Sigalova O."/>
            <person name="Gavrilov S."/>
            <person name="Lebedinsky A."/>
            <person name="Ivanova N."/>
            <person name="Daum C."/>
            <person name="Reddy T."/>
            <person name="Klenk H.P."/>
            <person name="Goker M."/>
            <person name="Reva O."/>
            <person name="Miroshnichenko M."/>
            <person name="Kyprides N."/>
            <person name="Woyke T."/>
            <person name="Gelfand M."/>
        </authorList>
    </citation>
    <scope>NUCLEOTIDE SEQUENCE [LARGE SCALE GENOMIC DNA]</scope>
    <source>
        <strain evidence="13 16">LF13</strain>
    </source>
</reference>
<evidence type="ECO:0000256" key="9">
    <source>
        <dbReference type="ARBA" id="ARBA00023303"/>
    </source>
</evidence>
<dbReference type="SMART" id="SM00116">
    <property type="entry name" value="CBS"/>
    <property type="match status" value="2"/>
</dbReference>
<evidence type="ECO:0000313" key="15">
    <source>
        <dbReference type="Proteomes" id="UP000004671"/>
    </source>
</evidence>
<dbReference type="Pfam" id="PF00571">
    <property type="entry name" value="CBS"/>
    <property type="match status" value="2"/>
</dbReference>
<dbReference type="GO" id="GO:0005254">
    <property type="term" value="F:chloride channel activity"/>
    <property type="evidence" value="ECO:0007669"/>
    <property type="project" value="UniProtKB-KW"/>
</dbReference>
<keyword evidence="10" id="KW-0129">CBS domain</keyword>
<evidence type="ECO:0000256" key="8">
    <source>
        <dbReference type="ARBA" id="ARBA00023214"/>
    </source>
</evidence>
<evidence type="ECO:0000313" key="16">
    <source>
        <dbReference type="Proteomes" id="UP000183868"/>
    </source>
</evidence>
<feature type="domain" description="CBS" evidence="12">
    <location>
        <begin position="539"/>
        <end position="601"/>
    </location>
</feature>
<evidence type="ECO:0000256" key="3">
    <source>
        <dbReference type="ARBA" id="ARBA00022692"/>
    </source>
</evidence>
<evidence type="ECO:0000256" key="6">
    <source>
        <dbReference type="ARBA" id="ARBA00023136"/>
    </source>
</evidence>
<dbReference type="eggNOG" id="COG0517">
    <property type="taxonomic scope" value="Bacteria"/>
</dbReference>
<keyword evidence="6 11" id="KW-0472">Membrane</keyword>
<protein>
    <submittedName>
        <fullName evidence="13">Chloride channel protein, CIC family</fullName>
    </submittedName>
    <submittedName>
        <fullName evidence="14">Cl-channel voltage-gated family protein</fullName>
    </submittedName>
</protein>
<name>H1XRT4_CALAY</name>
<dbReference type="InterPro" id="IPR046342">
    <property type="entry name" value="CBS_dom_sf"/>
</dbReference>
<dbReference type="PRINTS" id="PR00762">
    <property type="entry name" value="CLCHANNEL"/>
</dbReference>
<keyword evidence="5" id="KW-0406">Ion transport</keyword>
<feature type="transmembrane region" description="Helical" evidence="11">
    <location>
        <begin position="257"/>
        <end position="279"/>
    </location>
</feature>
<dbReference type="SUPFAM" id="SSF81340">
    <property type="entry name" value="Clc chloride channel"/>
    <property type="match status" value="1"/>
</dbReference>
<dbReference type="InterPro" id="IPR000644">
    <property type="entry name" value="CBS_dom"/>
</dbReference>
<feature type="transmembrane region" description="Helical" evidence="11">
    <location>
        <begin position="391"/>
        <end position="415"/>
    </location>
</feature>
<evidence type="ECO:0000259" key="12">
    <source>
        <dbReference type="PROSITE" id="PS51371"/>
    </source>
</evidence>
<dbReference type="KEGG" id="caby:Cabys_404"/>
<evidence type="ECO:0000256" key="1">
    <source>
        <dbReference type="ARBA" id="ARBA00004141"/>
    </source>
</evidence>
<keyword evidence="4 11" id="KW-1133">Transmembrane helix</keyword>
<dbReference type="EMBL" id="CP018099">
    <property type="protein sequence ID" value="APF17155.1"/>
    <property type="molecule type" value="Genomic_DNA"/>
</dbReference>
<feature type="transmembrane region" description="Helical" evidence="11">
    <location>
        <begin position="421"/>
        <end position="439"/>
    </location>
</feature>
<dbReference type="Proteomes" id="UP000004671">
    <property type="component" value="Chromosome"/>
</dbReference>
<evidence type="ECO:0000313" key="14">
    <source>
        <dbReference type="EMBL" id="EHO41294.1"/>
    </source>
</evidence>
<dbReference type="Proteomes" id="UP000183868">
    <property type="component" value="Chromosome"/>
</dbReference>
<dbReference type="Gene3D" id="3.10.580.10">
    <property type="entry name" value="CBS-domain"/>
    <property type="match status" value="1"/>
</dbReference>
<evidence type="ECO:0000256" key="4">
    <source>
        <dbReference type="ARBA" id="ARBA00022989"/>
    </source>
</evidence>
<keyword evidence="2" id="KW-0813">Transport</keyword>
<feature type="transmembrane region" description="Helical" evidence="11">
    <location>
        <begin position="215"/>
        <end position="236"/>
    </location>
</feature>
<keyword evidence="8" id="KW-0868">Chloride</keyword>
<dbReference type="InterPro" id="IPR050368">
    <property type="entry name" value="ClC-type_chloride_channel"/>
</dbReference>
<dbReference type="RefSeq" id="WP_006928390.1">
    <property type="nucleotide sequence ID" value="NZ_CM001402.1"/>
</dbReference>
<dbReference type="STRING" id="880073.Cabys_404"/>
<evidence type="ECO:0000256" key="10">
    <source>
        <dbReference type="PROSITE-ProRule" id="PRU00703"/>
    </source>
</evidence>
<gene>
    <name evidence="13" type="ORF">Cabys_404</name>
    <name evidence="14" type="ORF">Calab_1676</name>
</gene>
<comment type="subcellular location">
    <subcellularLocation>
        <location evidence="1">Membrane</location>
        <topology evidence="1">Multi-pass membrane protein</topology>
    </subcellularLocation>
</comment>
<organism evidence="14 15">
    <name type="scientific">Caldithrix abyssi DSM 13497</name>
    <dbReference type="NCBI Taxonomy" id="880073"/>
    <lineage>
        <taxon>Bacteria</taxon>
        <taxon>Pseudomonadati</taxon>
        <taxon>Calditrichota</taxon>
        <taxon>Calditrichia</taxon>
        <taxon>Calditrichales</taxon>
        <taxon>Calditrichaceae</taxon>
        <taxon>Caldithrix</taxon>
    </lineage>
</organism>
<feature type="transmembrane region" description="Helical" evidence="11">
    <location>
        <begin position="89"/>
        <end position="107"/>
    </location>
</feature>